<dbReference type="InterPro" id="IPR003779">
    <property type="entry name" value="CMD-like"/>
</dbReference>
<dbReference type="RefSeq" id="WP_377264131.1">
    <property type="nucleotide sequence ID" value="NZ_JBHMAA010000024.1"/>
</dbReference>
<dbReference type="Gene3D" id="1.20.1290.10">
    <property type="entry name" value="AhpD-like"/>
    <property type="match status" value="1"/>
</dbReference>
<organism evidence="2 3">
    <name type="scientific">Rhizobium puerariae</name>
    <dbReference type="NCBI Taxonomy" id="1585791"/>
    <lineage>
        <taxon>Bacteria</taxon>
        <taxon>Pseudomonadati</taxon>
        <taxon>Pseudomonadota</taxon>
        <taxon>Alphaproteobacteria</taxon>
        <taxon>Hyphomicrobiales</taxon>
        <taxon>Rhizobiaceae</taxon>
        <taxon>Rhizobium/Agrobacterium group</taxon>
        <taxon>Rhizobium</taxon>
    </lineage>
</organism>
<keyword evidence="3" id="KW-1185">Reference proteome</keyword>
<dbReference type="InterPro" id="IPR029032">
    <property type="entry name" value="AhpD-like"/>
</dbReference>
<protein>
    <submittedName>
        <fullName evidence="2">Carboxymuconolactone decarboxylase family protein</fullName>
    </submittedName>
</protein>
<accession>A0ABV6AL18</accession>
<dbReference type="EMBL" id="JBHMAA010000024">
    <property type="protein sequence ID" value="MFB9951318.1"/>
    <property type="molecule type" value="Genomic_DNA"/>
</dbReference>
<evidence type="ECO:0000259" key="1">
    <source>
        <dbReference type="Pfam" id="PF02627"/>
    </source>
</evidence>
<dbReference type="PANTHER" id="PTHR33930">
    <property type="entry name" value="ALKYL HYDROPEROXIDE REDUCTASE AHPD"/>
    <property type="match status" value="1"/>
</dbReference>
<dbReference type="SUPFAM" id="SSF69118">
    <property type="entry name" value="AhpD-like"/>
    <property type="match status" value="1"/>
</dbReference>
<dbReference type="Pfam" id="PF02627">
    <property type="entry name" value="CMD"/>
    <property type="match status" value="1"/>
</dbReference>
<feature type="domain" description="Carboxymuconolactone decarboxylase-like" evidence="1">
    <location>
        <begin position="19"/>
        <end position="99"/>
    </location>
</feature>
<proteinExistence type="predicted"/>
<reference evidence="2 3" key="1">
    <citation type="submission" date="2024-09" db="EMBL/GenBank/DDBJ databases">
        <authorList>
            <person name="Sun Q."/>
            <person name="Mori K."/>
        </authorList>
    </citation>
    <scope>NUCLEOTIDE SEQUENCE [LARGE SCALE GENOMIC DNA]</scope>
    <source>
        <strain evidence="2 3">TBRC 4938</strain>
    </source>
</reference>
<sequence length="106" mass="11253">MSDMTRVSDAFQTFMKEAPAHQSAWLEAVRKLGDASTLDARTEELVYIGILAAVRLESGLAFHVAHAKSLGATRDEIVSAILTGLPAVGNAVIQALPIALDAYDNS</sequence>
<evidence type="ECO:0000313" key="3">
    <source>
        <dbReference type="Proteomes" id="UP001589692"/>
    </source>
</evidence>
<dbReference type="PANTHER" id="PTHR33930:SF2">
    <property type="entry name" value="BLR3452 PROTEIN"/>
    <property type="match status" value="1"/>
</dbReference>
<name>A0ABV6AL18_9HYPH</name>
<dbReference type="Proteomes" id="UP001589692">
    <property type="component" value="Unassembled WGS sequence"/>
</dbReference>
<gene>
    <name evidence="2" type="ORF">ACFFP0_20925</name>
</gene>
<comment type="caution">
    <text evidence="2">The sequence shown here is derived from an EMBL/GenBank/DDBJ whole genome shotgun (WGS) entry which is preliminary data.</text>
</comment>
<evidence type="ECO:0000313" key="2">
    <source>
        <dbReference type="EMBL" id="MFB9951318.1"/>
    </source>
</evidence>